<dbReference type="AlphaFoldDB" id="A0A4Z1J8V8"/>
<dbReference type="Proteomes" id="UP000297452">
    <property type="component" value="Unassembled WGS sequence"/>
</dbReference>
<accession>A0A4Z1J8V8</accession>
<reference evidence="1 2" key="1">
    <citation type="submission" date="2017-12" db="EMBL/GenBank/DDBJ databases">
        <title>Comparative genomics of Botrytis spp.</title>
        <authorList>
            <person name="Valero-Jimenez C.A."/>
            <person name="Tapia P."/>
            <person name="Veloso J."/>
            <person name="Silva-Moreno E."/>
            <person name="Staats M."/>
            <person name="Valdes J.H."/>
            <person name="Van Kan J.A.L."/>
        </authorList>
    </citation>
    <scope>NUCLEOTIDE SEQUENCE [LARGE SCALE GENOMIC DNA]</scope>
    <source>
        <strain evidence="1 2">MUCL2120</strain>
    </source>
</reference>
<keyword evidence="2" id="KW-1185">Reference proteome</keyword>
<name>A0A4Z1J8V8_9HELO</name>
<dbReference type="EMBL" id="PQXJ01000004">
    <property type="protein sequence ID" value="TGO70036.1"/>
    <property type="molecule type" value="Genomic_DNA"/>
</dbReference>
<evidence type="ECO:0000313" key="2">
    <source>
        <dbReference type="Proteomes" id="UP000297452"/>
    </source>
</evidence>
<evidence type="ECO:0000313" key="1">
    <source>
        <dbReference type="EMBL" id="TGO70036.1"/>
    </source>
</evidence>
<protein>
    <submittedName>
        <fullName evidence="1">Uncharacterized protein</fullName>
    </submittedName>
</protein>
<gene>
    <name evidence="1" type="ORF">BOTNAR_0004g00210</name>
</gene>
<proteinExistence type="predicted"/>
<sequence length="94" mass="10702">MDPLISGSSTNPTILAVSRQLMLQNYIEGLRSRLLENGRHKSELYQTRVADTSEFFKSDQILSTGVENLWNQLITTILLHTQQEKDVKGANERL</sequence>
<comment type="caution">
    <text evidence="1">The sequence shown here is derived from an EMBL/GenBank/DDBJ whole genome shotgun (WGS) entry which is preliminary data.</text>
</comment>
<organism evidence="1 2">
    <name type="scientific">Botryotinia narcissicola</name>
    <dbReference type="NCBI Taxonomy" id="278944"/>
    <lineage>
        <taxon>Eukaryota</taxon>
        <taxon>Fungi</taxon>
        <taxon>Dikarya</taxon>
        <taxon>Ascomycota</taxon>
        <taxon>Pezizomycotina</taxon>
        <taxon>Leotiomycetes</taxon>
        <taxon>Helotiales</taxon>
        <taxon>Sclerotiniaceae</taxon>
        <taxon>Botryotinia</taxon>
    </lineage>
</organism>